<reference evidence="2 3" key="1">
    <citation type="submission" date="2017-07" db="EMBL/GenBank/DDBJ databases">
        <title>A draft genome sequence of Komagataeibacter sucrofermentans LMG 18788.</title>
        <authorList>
            <person name="Skraban J."/>
            <person name="Cleenwerck I."/>
            <person name="Vandamme P."/>
            <person name="Trcek J."/>
        </authorList>
    </citation>
    <scope>NUCLEOTIDE SEQUENCE [LARGE SCALE GENOMIC DNA]</scope>
    <source>
        <strain evidence="2 3">LMG 18788</strain>
    </source>
</reference>
<protein>
    <submittedName>
        <fullName evidence="2">SMI1/KNR4 family protein</fullName>
    </submittedName>
</protein>
<name>A0A318QEB9_9PROT</name>
<dbReference type="EMBL" id="NKUA01000021">
    <property type="protein sequence ID" value="PYD77957.1"/>
    <property type="molecule type" value="Genomic_DNA"/>
</dbReference>
<keyword evidence="3" id="KW-1185">Reference proteome</keyword>
<dbReference type="OrthoDB" id="9152019at2"/>
<evidence type="ECO:0000313" key="3">
    <source>
        <dbReference type="Proteomes" id="UP000247814"/>
    </source>
</evidence>
<accession>A0A318QEB9</accession>
<dbReference type="Proteomes" id="UP000247814">
    <property type="component" value="Unassembled WGS sequence"/>
</dbReference>
<sequence>MSGTGSVIELKKFLVENGALFTPASEDDILALERDVNFPVSEDYKFYLKEFGTILFKDRETYGLGVPETYYLNVLHAYQALQRVPEFPGTMLPLAGSGDGAWYLYDNEERKVFSWQIAGIAENIEKSMLDFLQFFLGLA</sequence>
<dbReference type="SUPFAM" id="SSF160631">
    <property type="entry name" value="SMI1/KNR4-like"/>
    <property type="match status" value="1"/>
</dbReference>
<dbReference type="Gene3D" id="3.40.1580.10">
    <property type="entry name" value="SMI1/KNR4-like"/>
    <property type="match status" value="1"/>
</dbReference>
<dbReference type="SMART" id="SM00860">
    <property type="entry name" value="SMI1_KNR4"/>
    <property type="match status" value="1"/>
</dbReference>
<feature type="domain" description="Knr4/Smi1-like" evidence="1">
    <location>
        <begin position="23"/>
        <end position="137"/>
    </location>
</feature>
<gene>
    <name evidence="2" type="ORF">CFR77_13225</name>
</gene>
<organism evidence="2 3">
    <name type="scientific">Komagataeibacter sucrofermentans</name>
    <dbReference type="NCBI Taxonomy" id="1053551"/>
    <lineage>
        <taxon>Bacteria</taxon>
        <taxon>Pseudomonadati</taxon>
        <taxon>Pseudomonadota</taxon>
        <taxon>Alphaproteobacteria</taxon>
        <taxon>Acetobacterales</taxon>
        <taxon>Acetobacteraceae</taxon>
        <taxon>Komagataeibacter</taxon>
    </lineage>
</organism>
<dbReference type="AlphaFoldDB" id="A0A318QEB9"/>
<dbReference type="InterPro" id="IPR018958">
    <property type="entry name" value="Knr4/Smi1-like_dom"/>
</dbReference>
<comment type="caution">
    <text evidence="2">The sequence shown here is derived from an EMBL/GenBank/DDBJ whole genome shotgun (WGS) entry which is preliminary data.</text>
</comment>
<proteinExistence type="predicted"/>
<dbReference type="InterPro" id="IPR037883">
    <property type="entry name" value="Knr4/Smi1-like_sf"/>
</dbReference>
<evidence type="ECO:0000259" key="1">
    <source>
        <dbReference type="SMART" id="SM00860"/>
    </source>
</evidence>
<dbReference type="Pfam" id="PF14568">
    <property type="entry name" value="SUKH_6"/>
    <property type="match status" value="1"/>
</dbReference>
<evidence type="ECO:0000313" key="2">
    <source>
        <dbReference type="EMBL" id="PYD77957.1"/>
    </source>
</evidence>